<evidence type="ECO:0000256" key="3">
    <source>
        <dbReference type="ARBA" id="ARBA00011918"/>
    </source>
</evidence>
<dbReference type="InterPro" id="IPR036388">
    <property type="entry name" value="WH-like_DNA-bd_sf"/>
</dbReference>
<dbReference type="PANTHER" id="PTHR10815">
    <property type="entry name" value="METHYLATED-DNA--PROTEIN-CYSTEINE METHYLTRANSFERASE"/>
    <property type="match status" value="1"/>
</dbReference>
<dbReference type="OrthoDB" id="9802228at2"/>
<reference evidence="10 11" key="1">
    <citation type="submission" date="2019-03" db="EMBL/GenBank/DDBJ databases">
        <title>Genomic Encyclopedia of Type Strains, Phase IV (KMG-IV): sequencing the most valuable type-strain genomes for metagenomic binning, comparative biology and taxonomic classification.</title>
        <authorList>
            <person name="Goeker M."/>
        </authorList>
    </citation>
    <scope>NUCLEOTIDE SEQUENCE [LARGE SCALE GENOMIC DNA]</scope>
    <source>
        <strain evidence="10 11">DSM 28679</strain>
    </source>
</reference>
<dbReference type="SUPFAM" id="SSF46767">
    <property type="entry name" value="Methylated DNA-protein cysteine methyltransferase, C-terminal domain"/>
    <property type="match status" value="1"/>
</dbReference>
<dbReference type="GO" id="GO:0006281">
    <property type="term" value="P:DNA repair"/>
    <property type="evidence" value="ECO:0007669"/>
    <property type="project" value="UniProtKB-KW"/>
</dbReference>
<evidence type="ECO:0000256" key="1">
    <source>
        <dbReference type="ARBA" id="ARBA00001286"/>
    </source>
</evidence>
<name>A0A4R6TWX4_9GAMM</name>
<feature type="domain" description="Methylated-DNA-[protein]-cysteine S-methyltransferase DNA binding" evidence="9">
    <location>
        <begin position="87"/>
        <end position="166"/>
    </location>
</feature>
<keyword evidence="6" id="KW-0227">DNA damage</keyword>
<comment type="similarity">
    <text evidence="2">Belongs to the MGMT family.</text>
</comment>
<comment type="caution">
    <text evidence="10">The sequence shown here is derived from an EMBL/GenBank/DDBJ whole genome shotgun (WGS) entry which is preliminary data.</text>
</comment>
<evidence type="ECO:0000313" key="11">
    <source>
        <dbReference type="Proteomes" id="UP000294575"/>
    </source>
</evidence>
<evidence type="ECO:0000256" key="4">
    <source>
        <dbReference type="ARBA" id="ARBA00022603"/>
    </source>
</evidence>
<dbReference type="EMBL" id="SNYK01000008">
    <property type="protein sequence ID" value="TDQ37262.1"/>
    <property type="molecule type" value="Genomic_DNA"/>
</dbReference>
<dbReference type="Gene3D" id="1.10.10.10">
    <property type="entry name" value="Winged helix-like DNA-binding domain superfamily/Winged helix DNA-binding domain"/>
    <property type="match status" value="1"/>
</dbReference>
<gene>
    <name evidence="10" type="ORF">DFQ45_10842</name>
</gene>
<dbReference type="InterPro" id="IPR036631">
    <property type="entry name" value="MGMT_N_sf"/>
</dbReference>
<dbReference type="GO" id="GO:0032259">
    <property type="term" value="P:methylation"/>
    <property type="evidence" value="ECO:0007669"/>
    <property type="project" value="UniProtKB-KW"/>
</dbReference>
<dbReference type="FunFam" id="1.10.10.10:FF:000214">
    <property type="entry name" value="Methylated-DNA--protein-cysteine methyltransferase"/>
    <property type="match status" value="1"/>
</dbReference>
<dbReference type="PANTHER" id="PTHR10815:SF14">
    <property type="entry name" value="BIFUNCTIONAL TRANSCRIPTIONAL ACTIVATOR_DNA REPAIR ENZYME ADA"/>
    <property type="match status" value="1"/>
</dbReference>
<sequence>MSDSIHFAVQSHPFAALLAARDEQGVCAILLGDTTDELRADLKKRFPKQQLLEDENPETLATLKKIADFLDRPDHELKLKLHLRGTEFQMKVWDVLQHIPLGSTMSYSEVARRIGQPTAVRAVARAGASNPVALAVACHRVIRSDGGISGYRWGVERKLKLLEMERKYAKARP</sequence>
<dbReference type="Gene3D" id="3.30.160.70">
    <property type="entry name" value="Methylated DNA-protein cysteine methyltransferase domain"/>
    <property type="match status" value="1"/>
</dbReference>
<evidence type="ECO:0000313" key="10">
    <source>
        <dbReference type="EMBL" id="TDQ37262.1"/>
    </source>
</evidence>
<dbReference type="AlphaFoldDB" id="A0A4R6TWX4"/>
<dbReference type="InterPro" id="IPR036217">
    <property type="entry name" value="MethylDNA_cys_MeTrfase_DNAb"/>
</dbReference>
<evidence type="ECO:0000259" key="9">
    <source>
        <dbReference type="Pfam" id="PF01035"/>
    </source>
</evidence>
<evidence type="ECO:0000256" key="6">
    <source>
        <dbReference type="ARBA" id="ARBA00022763"/>
    </source>
</evidence>
<keyword evidence="7" id="KW-0234">DNA repair</keyword>
<evidence type="ECO:0000256" key="7">
    <source>
        <dbReference type="ARBA" id="ARBA00023204"/>
    </source>
</evidence>
<dbReference type="NCBIfam" id="TIGR00589">
    <property type="entry name" value="ogt"/>
    <property type="match status" value="1"/>
</dbReference>
<comment type="catalytic activity">
    <reaction evidence="8">
        <text>a 6-O-methyl-2'-deoxyguanosine in DNA + L-cysteinyl-[protein] = S-methyl-L-cysteinyl-[protein] + a 2'-deoxyguanosine in DNA</text>
        <dbReference type="Rhea" id="RHEA:24000"/>
        <dbReference type="Rhea" id="RHEA-COMP:10131"/>
        <dbReference type="Rhea" id="RHEA-COMP:10132"/>
        <dbReference type="Rhea" id="RHEA-COMP:11367"/>
        <dbReference type="Rhea" id="RHEA-COMP:11368"/>
        <dbReference type="ChEBI" id="CHEBI:29950"/>
        <dbReference type="ChEBI" id="CHEBI:82612"/>
        <dbReference type="ChEBI" id="CHEBI:85445"/>
        <dbReference type="ChEBI" id="CHEBI:85448"/>
        <dbReference type="EC" id="2.1.1.63"/>
    </reaction>
</comment>
<dbReference type="RefSeq" id="WP_101495847.1">
    <property type="nucleotide sequence ID" value="NZ_LNJZ01000003.1"/>
</dbReference>
<organism evidence="10 11">
    <name type="scientific">Thiopseudomonas denitrificans</name>
    <dbReference type="NCBI Taxonomy" id="1501432"/>
    <lineage>
        <taxon>Bacteria</taxon>
        <taxon>Pseudomonadati</taxon>
        <taxon>Pseudomonadota</taxon>
        <taxon>Gammaproteobacteria</taxon>
        <taxon>Pseudomonadales</taxon>
        <taxon>Pseudomonadaceae</taxon>
        <taxon>Thiopseudomonas</taxon>
    </lineage>
</organism>
<dbReference type="SUPFAM" id="SSF53155">
    <property type="entry name" value="Methylated DNA-protein cysteine methyltransferase domain"/>
    <property type="match status" value="1"/>
</dbReference>
<comment type="catalytic activity">
    <reaction evidence="1">
        <text>a 4-O-methyl-thymidine in DNA + L-cysteinyl-[protein] = a thymidine in DNA + S-methyl-L-cysteinyl-[protein]</text>
        <dbReference type="Rhea" id="RHEA:53428"/>
        <dbReference type="Rhea" id="RHEA-COMP:10131"/>
        <dbReference type="Rhea" id="RHEA-COMP:10132"/>
        <dbReference type="Rhea" id="RHEA-COMP:13555"/>
        <dbReference type="Rhea" id="RHEA-COMP:13556"/>
        <dbReference type="ChEBI" id="CHEBI:29950"/>
        <dbReference type="ChEBI" id="CHEBI:82612"/>
        <dbReference type="ChEBI" id="CHEBI:137386"/>
        <dbReference type="ChEBI" id="CHEBI:137387"/>
        <dbReference type="EC" id="2.1.1.63"/>
    </reaction>
</comment>
<protein>
    <recommendedName>
        <fullName evidence="3">methylated-DNA--[protein]-cysteine S-methyltransferase</fullName>
        <ecNumber evidence="3">2.1.1.63</ecNumber>
    </recommendedName>
</protein>
<evidence type="ECO:0000256" key="5">
    <source>
        <dbReference type="ARBA" id="ARBA00022679"/>
    </source>
</evidence>
<dbReference type="CDD" id="cd06445">
    <property type="entry name" value="ATase"/>
    <property type="match status" value="1"/>
</dbReference>
<dbReference type="GO" id="GO:0003908">
    <property type="term" value="F:methylated-DNA-[protein]-cysteine S-methyltransferase activity"/>
    <property type="evidence" value="ECO:0007669"/>
    <property type="project" value="UniProtKB-EC"/>
</dbReference>
<accession>A0A4R6TWX4</accession>
<evidence type="ECO:0000256" key="8">
    <source>
        <dbReference type="ARBA" id="ARBA00049348"/>
    </source>
</evidence>
<keyword evidence="11" id="KW-1185">Reference proteome</keyword>
<dbReference type="Pfam" id="PF01035">
    <property type="entry name" value="DNA_binding_1"/>
    <property type="match status" value="1"/>
</dbReference>
<dbReference type="EC" id="2.1.1.63" evidence="3"/>
<keyword evidence="5 10" id="KW-0808">Transferase</keyword>
<keyword evidence="4 10" id="KW-0489">Methyltransferase</keyword>
<proteinExistence type="inferred from homology"/>
<dbReference type="InterPro" id="IPR014048">
    <property type="entry name" value="MethylDNA_cys_MeTrfase_DNA-bd"/>
</dbReference>
<dbReference type="Proteomes" id="UP000294575">
    <property type="component" value="Unassembled WGS sequence"/>
</dbReference>
<evidence type="ECO:0000256" key="2">
    <source>
        <dbReference type="ARBA" id="ARBA00008711"/>
    </source>
</evidence>